<dbReference type="EMBL" id="PDBW01000001">
    <property type="protein sequence ID" value="PFH01718.1"/>
    <property type="molecule type" value="Genomic_DNA"/>
</dbReference>
<reference evidence="1 2" key="1">
    <citation type="submission" date="2017-09" db="EMBL/GenBank/DDBJ databases">
        <title>Evaluation of Pacific Biosciences Sequencing Technology to Finishing C. thermocellum Genome Sequences.</title>
        <authorList>
            <person name="Brown S."/>
        </authorList>
    </citation>
    <scope>NUCLEOTIDE SEQUENCE [LARGE SCALE GENOMIC DNA]</scope>
    <source>
        <strain evidence="1 2">AD2</strain>
    </source>
</reference>
<evidence type="ECO:0000313" key="1">
    <source>
        <dbReference type="EMBL" id="PFH01718.1"/>
    </source>
</evidence>
<protein>
    <submittedName>
        <fullName evidence="1">Uncharacterized protein</fullName>
    </submittedName>
</protein>
<dbReference type="Proteomes" id="UP000223596">
    <property type="component" value="Unassembled WGS sequence"/>
</dbReference>
<name>A0AB36TD42_ACETH</name>
<sequence length="52" mass="6264">MAYDDTGDCYYLGRELLWRMSDSRNRATSHCTFCYAYYYAYDLDMFSPGKYI</sequence>
<accession>A0AB36TD42</accession>
<dbReference type="AlphaFoldDB" id="A0AB36TD42"/>
<organism evidence="1 2">
    <name type="scientific">Acetivibrio thermocellus AD2</name>
    <dbReference type="NCBI Taxonomy" id="1138384"/>
    <lineage>
        <taxon>Bacteria</taxon>
        <taxon>Bacillati</taxon>
        <taxon>Bacillota</taxon>
        <taxon>Clostridia</taxon>
        <taxon>Eubacteriales</taxon>
        <taxon>Oscillospiraceae</taxon>
        <taxon>Acetivibrio</taxon>
    </lineage>
</organism>
<gene>
    <name evidence="1" type="ORF">M972_11462</name>
</gene>
<evidence type="ECO:0000313" key="2">
    <source>
        <dbReference type="Proteomes" id="UP000223596"/>
    </source>
</evidence>
<proteinExistence type="predicted"/>
<comment type="caution">
    <text evidence="1">The sequence shown here is derived from an EMBL/GenBank/DDBJ whole genome shotgun (WGS) entry which is preliminary data.</text>
</comment>
<dbReference type="GeneID" id="51518978"/>
<dbReference type="RefSeq" id="WP_003514616.1">
    <property type="nucleotide sequence ID" value="NZ_CP013828.1"/>
</dbReference>